<reference evidence="3" key="1">
    <citation type="submission" date="2018-07" db="EMBL/GenBank/DDBJ databases">
        <authorList>
            <person name="Zhao J."/>
        </authorList>
    </citation>
    <scope>NUCLEOTIDE SEQUENCE [LARGE SCALE GENOMIC DNA]</scope>
    <source>
        <strain evidence="3">GSSD-12</strain>
    </source>
</reference>
<protein>
    <submittedName>
        <fullName evidence="2">Uncharacterized protein</fullName>
    </submittedName>
</protein>
<feature type="transmembrane region" description="Helical" evidence="1">
    <location>
        <begin position="39"/>
        <end position="60"/>
    </location>
</feature>
<keyword evidence="1" id="KW-1133">Transmembrane helix</keyword>
<feature type="transmembrane region" description="Helical" evidence="1">
    <location>
        <begin position="66"/>
        <end position="84"/>
    </location>
</feature>
<dbReference type="Proteomes" id="UP000253868">
    <property type="component" value="Chromosome"/>
</dbReference>
<dbReference type="KEGG" id="spad:DVK44_23315"/>
<dbReference type="AlphaFoldDB" id="A0A345HTT0"/>
<evidence type="ECO:0000313" key="3">
    <source>
        <dbReference type="Proteomes" id="UP000253868"/>
    </source>
</evidence>
<feature type="transmembrane region" description="Helical" evidence="1">
    <location>
        <begin position="6"/>
        <end position="27"/>
    </location>
</feature>
<name>A0A345HTT0_9ACTN</name>
<gene>
    <name evidence="2" type="ORF">DVK44_23315</name>
</gene>
<dbReference type="RefSeq" id="WP_114661428.1">
    <property type="nucleotide sequence ID" value="NZ_CP031194.1"/>
</dbReference>
<feature type="transmembrane region" description="Helical" evidence="1">
    <location>
        <begin position="105"/>
        <end position="128"/>
    </location>
</feature>
<accession>A0A345HTT0</accession>
<evidence type="ECO:0000256" key="1">
    <source>
        <dbReference type="SAM" id="Phobius"/>
    </source>
</evidence>
<dbReference type="EMBL" id="CP031194">
    <property type="protein sequence ID" value="AXG80104.1"/>
    <property type="molecule type" value="Genomic_DNA"/>
</dbReference>
<organism evidence="2 3">
    <name type="scientific">Streptomyces paludis</name>
    <dbReference type="NCBI Taxonomy" id="2282738"/>
    <lineage>
        <taxon>Bacteria</taxon>
        <taxon>Bacillati</taxon>
        <taxon>Actinomycetota</taxon>
        <taxon>Actinomycetes</taxon>
        <taxon>Kitasatosporales</taxon>
        <taxon>Streptomycetaceae</taxon>
        <taxon>Streptomyces</taxon>
    </lineage>
</organism>
<evidence type="ECO:0000313" key="2">
    <source>
        <dbReference type="EMBL" id="AXG80104.1"/>
    </source>
</evidence>
<keyword evidence="1" id="KW-0812">Transmembrane</keyword>
<keyword evidence="1" id="KW-0472">Membrane</keyword>
<proteinExistence type="predicted"/>
<keyword evidence="3" id="KW-1185">Reference proteome</keyword>
<sequence>MELSSIPLPVLIVVVALAAAVFLRAWIPLMDTREQKVKIGVAAALGLVAMTVAGVGKFGWPLKTALAYYTVLIISFAIGTLGHGKQIRAVASREAEEGPSKENQMPGLMMLQLFGVMVLLFFVCGKLITDF</sequence>